<feature type="disulfide bond" evidence="6">
    <location>
        <begin position="278"/>
        <end position="305"/>
    </location>
</feature>
<evidence type="ECO:0000256" key="5">
    <source>
        <dbReference type="ARBA" id="ARBA00023180"/>
    </source>
</evidence>
<dbReference type="Pfam" id="PF00084">
    <property type="entry name" value="Sushi"/>
    <property type="match status" value="6"/>
</dbReference>
<dbReference type="InterPro" id="IPR035976">
    <property type="entry name" value="Sushi/SCR/CCP_sf"/>
</dbReference>
<evidence type="ECO:0000256" key="6">
    <source>
        <dbReference type="PROSITE-ProRule" id="PRU00302"/>
    </source>
</evidence>
<feature type="disulfide bond" evidence="6">
    <location>
        <begin position="396"/>
        <end position="423"/>
    </location>
</feature>
<evidence type="ECO:0000256" key="3">
    <source>
        <dbReference type="ARBA" id="ARBA00022737"/>
    </source>
</evidence>
<keyword evidence="2 7" id="KW-0732">Signal</keyword>
<name>A0A8S4Q1U1_OWEFU</name>
<evidence type="ECO:0000256" key="7">
    <source>
        <dbReference type="SAM" id="SignalP"/>
    </source>
</evidence>
<feature type="domain" description="Sushi" evidence="8">
    <location>
        <begin position="249"/>
        <end position="307"/>
    </location>
</feature>
<protein>
    <recommendedName>
        <fullName evidence="8">Sushi domain-containing protein</fullName>
    </recommendedName>
</protein>
<sequence length="570" mass="61423">MQFQISFSLFLLSIGLIATRGQGAYYGGNTYYKCMGCCYGLRLYVRCSDVCALNPACYVNDHCWNECVKSVCVFGYGYGHSINKNRDATLARCLKQCTVCPRPSPTTTTSTSTTTTTTTLPPVCSLPPPTDNGVFVIDPPPADGSTSVMVNAIVTYTCNTCYKSDDALTYTCKPTGNYDPSGIPPTCSKVRCQGIPQAPEGGSVSTQDNTCGTLVVYSCDSCSNVVGSATRTCLENGEWSSEEPTCEKVRCQGIPQAPEGGSVSTQDNTCGTLVVYSCDSCSNLVGSATRTCLENGEWSSEEPTCKKVRCQGIPQAPEGGSVSTQDNTCGTLVVYSCDSCSNLVGSATRTCLENGEWSSEEPTCEKVRCQGIPQAPEGGSVSTQDNTCGTLVVYSCDSCSNLVGSATRTCLENGEWSSEEPTCEKLSCDPIRAPENGQRSPPQGNEECNDKISFECNEGYEVKGAETIICTRAPGSSPQWNEAPPICYPICGKWVKVPCGDCKTESHRQRCGTQKCSWVCEKCGSVRDYWRDPPGKKRDVVVSKRDFKFDSACTIGDRKEVSNFCCHFRK</sequence>
<keyword evidence="1 6" id="KW-0768">Sushi</keyword>
<feature type="signal peptide" evidence="7">
    <location>
        <begin position="1"/>
        <end position="23"/>
    </location>
</feature>
<feature type="chain" id="PRO_5035782909" description="Sushi domain-containing protein" evidence="7">
    <location>
        <begin position="24"/>
        <end position="570"/>
    </location>
</feature>
<organism evidence="9 10">
    <name type="scientific">Owenia fusiformis</name>
    <name type="common">Polychaete worm</name>
    <dbReference type="NCBI Taxonomy" id="6347"/>
    <lineage>
        <taxon>Eukaryota</taxon>
        <taxon>Metazoa</taxon>
        <taxon>Spiralia</taxon>
        <taxon>Lophotrochozoa</taxon>
        <taxon>Annelida</taxon>
        <taxon>Polychaeta</taxon>
        <taxon>Sedentaria</taxon>
        <taxon>Canalipalpata</taxon>
        <taxon>Sabellida</taxon>
        <taxon>Oweniida</taxon>
        <taxon>Oweniidae</taxon>
        <taxon>Owenia</taxon>
    </lineage>
</organism>
<dbReference type="AlphaFoldDB" id="A0A8S4Q1U1"/>
<evidence type="ECO:0000256" key="4">
    <source>
        <dbReference type="ARBA" id="ARBA00023157"/>
    </source>
</evidence>
<feature type="domain" description="Sushi" evidence="8">
    <location>
        <begin position="367"/>
        <end position="425"/>
    </location>
</feature>
<evidence type="ECO:0000256" key="1">
    <source>
        <dbReference type="ARBA" id="ARBA00022659"/>
    </source>
</evidence>
<dbReference type="OrthoDB" id="6059832at2759"/>
<feature type="domain" description="Sushi" evidence="8">
    <location>
        <begin position="190"/>
        <end position="248"/>
    </location>
</feature>
<evidence type="ECO:0000313" key="10">
    <source>
        <dbReference type="Proteomes" id="UP000749559"/>
    </source>
</evidence>
<dbReference type="PANTHER" id="PTHR46393:SF7">
    <property type="entry name" value="COMPLEMENT C2"/>
    <property type="match status" value="1"/>
</dbReference>
<dbReference type="EMBL" id="CAIIXF020000012">
    <property type="protein sequence ID" value="CAH1800624.1"/>
    <property type="molecule type" value="Genomic_DNA"/>
</dbReference>
<dbReference type="SMART" id="SM00032">
    <property type="entry name" value="CCP"/>
    <property type="match status" value="6"/>
</dbReference>
<accession>A0A8S4Q1U1</accession>
<dbReference type="Proteomes" id="UP000749559">
    <property type="component" value="Unassembled WGS sequence"/>
</dbReference>
<keyword evidence="4 6" id="KW-1015">Disulfide bond</keyword>
<evidence type="ECO:0000259" key="8">
    <source>
        <dbReference type="PROSITE" id="PS50923"/>
    </source>
</evidence>
<reference evidence="9" key="1">
    <citation type="submission" date="2022-03" db="EMBL/GenBank/DDBJ databases">
        <authorList>
            <person name="Martin C."/>
        </authorList>
    </citation>
    <scope>NUCLEOTIDE SEQUENCE</scope>
</reference>
<feature type="domain" description="Sushi" evidence="8">
    <location>
        <begin position="426"/>
        <end position="489"/>
    </location>
</feature>
<keyword evidence="10" id="KW-1185">Reference proteome</keyword>
<evidence type="ECO:0000256" key="2">
    <source>
        <dbReference type="ARBA" id="ARBA00022729"/>
    </source>
</evidence>
<dbReference type="InterPro" id="IPR000436">
    <property type="entry name" value="Sushi_SCR_CCP_dom"/>
</dbReference>
<proteinExistence type="predicted"/>
<dbReference type="PANTHER" id="PTHR46393">
    <property type="entry name" value="SUSHI DOMAIN-CONTAINING PROTEIN"/>
    <property type="match status" value="1"/>
</dbReference>
<dbReference type="SUPFAM" id="SSF57535">
    <property type="entry name" value="Complement control module/SCR domain"/>
    <property type="match status" value="6"/>
</dbReference>
<dbReference type="CDD" id="cd00033">
    <property type="entry name" value="CCP"/>
    <property type="match status" value="5"/>
</dbReference>
<dbReference type="PROSITE" id="PS50923">
    <property type="entry name" value="SUSHI"/>
    <property type="match status" value="5"/>
</dbReference>
<keyword evidence="3" id="KW-0677">Repeat</keyword>
<feature type="disulfide bond" evidence="6">
    <location>
        <begin position="337"/>
        <end position="364"/>
    </location>
</feature>
<keyword evidence="5" id="KW-0325">Glycoprotein</keyword>
<gene>
    <name evidence="9" type="ORF">OFUS_LOCUS24483</name>
</gene>
<feature type="domain" description="Sushi" evidence="8">
    <location>
        <begin position="308"/>
        <end position="366"/>
    </location>
</feature>
<feature type="disulfide bond" evidence="6">
    <location>
        <begin position="219"/>
        <end position="246"/>
    </location>
</feature>
<dbReference type="Gene3D" id="2.10.70.10">
    <property type="entry name" value="Complement Module, domain 1"/>
    <property type="match status" value="6"/>
</dbReference>
<comment type="caution">
    <text evidence="9">The sequence shown here is derived from an EMBL/GenBank/DDBJ whole genome shotgun (WGS) entry which is preliminary data.</text>
</comment>
<evidence type="ECO:0000313" key="9">
    <source>
        <dbReference type="EMBL" id="CAH1800624.1"/>
    </source>
</evidence>
<comment type="caution">
    <text evidence="6">Lacks conserved residue(s) required for the propagation of feature annotation.</text>
</comment>